<feature type="signal peptide" evidence="1">
    <location>
        <begin position="1"/>
        <end position="20"/>
    </location>
</feature>
<dbReference type="Proteomes" id="UP000727490">
    <property type="component" value="Unassembled WGS sequence"/>
</dbReference>
<proteinExistence type="predicted"/>
<evidence type="ECO:0000259" key="2">
    <source>
        <dbReference type="PROSITE" id="PS51465"/>
    </source>
</evidence>
<comment type="caution">
    <text evidence="3">The sequence shown here is derived from an EMBL/GenBank/DDBJ whole genome shotgun (WGS) entry which is preliminary data.</text>
</comment>
<dbReference type="EMBL" id="RPHB01000003">
    <property type="protein sequence ID" value="MBW3467595.1"/>
    <property type="molecule type" value="Genomic_DNA"/>
</dbReference>
<gene>
    <name evidence="3" type="ORF">EGN73_07175</name>
</gene>
<keyword evidence="1" id="KW-0732">Signal</keyword>
<name>A0A951IUV8_9BACT</name>
<dbReference type="RefSeq" id="WP_219287861.1">
    <property type="nucleotide sequence ID" value="NZ_RPHB01000003.1"/>
</dbReference>
<reference evidence="3 4" key="1">
    <citation type="journal article" date="2020" name="Syst. Appl. Microbiol.">
        <title>Arthrospiribacter ruber gen. nov., sp. nov., a novel bacterium isolated from Arthrospira cultures.</title>
        <authorList>
            <person name="Waleron M."/>
            <person name="Misztak A."/>
            <person name="Waleron M.M."/>
            <person name="Furmaniak M."/>
            <person name="Mrozik A."/>
            <person name="Waleron K."/>
        </authorList>
    </citation>
    <scope>NUCLEOTIDE SEQUENCE [LARGE SCALE GENOMIC DNA]</scope>
    <source>
        <strain evidence="3 4">DPMB0001</strain>
    </source>
</reference>
<evidence type="ECO:0000313" key="4">
    <source>
        <dbReference type="Proteomes" id="UP000727490"/>
    </source>
</evidence>
<keyword evidence="4" id="KW-1185">Reference proteome</keyword>
<organism evidence="3 4">
    <name type="scientific">Arthrospiribacter ruber</name>
    <dbReference type="NCBI Taxonomy" id="2487934"/>
    <lineage>
        <taxon>Bacteria</taxon>
        <taxon>Pseudomonadati</taxon>
        <taxon>Bacteroidota</taxon>
        <taxon>Cytophagia</taxon>
        <taxon>Cytophagales</taxon>
        <taxon>Cyclobacteriaceae</taxon>
        <taxon>Arthrospiribacter</taxon>
    </lineage>
</organism>
<dbReference type="CDD" id="cd00104">
    <property type="entry name" value="KAZAL_FS"/>
    <property type="match status" value="1"/>
</dbReference>
<dbReference type="AlphaFoldDB" id="A0A951IUV8"/>
<dbReference type="PROSITE" id="PS51465">
    <property type="entry name" value="KAZAL_2"/>
    <property type="match status" value="1"/>
</dbReference>
<evidence type="ECO:0000313" key="3">
    <source>
        <dbReference type="EMBL" id="MBW3467595.1"/>
    </source>
</evidence>
<protein>
    <submittedName>
        <fullName evidence="3">Kazal-type serine protease inhibitor family protein</fullName>
    </submittedName>
</protein>
<accession>A0A951IUV8</accession>
<sequence>MKKSVVLFVLLAGLCFSAFQCEELEPREIVDNNCIDESKINSVRFCYDVYQPVCGCDGKTYGNDCYAKVNGVLNFTEGECK</sequence>
<feature type="chain" id="PRO_5037422302" evidence="1">
    <location>
        <begin position="21"/>
        <end position="81"/>
    </location>
</feature>
<evidence type="ECO:0000256" key="1">
    <source>
        <dbReference type="SAM" id="SignalP"/>
    </source>
</evidence>
<feature type="domain" description="Kazal-like" evidence="2">
    <location>
        <begin position="28"/>
        <end position="81"/>
    </location>
</feature>
<dbReference type="Pfam" id="PF00050">
    <property type="entry name" value="Kazal_1"/>
    <property type="match status" value="1"/>
</dbReference>
<dbReference type="InterPro" id="IPR002350">
    <property type="entry name" value="Kazal_dom"/>
</dbReference>